<dbReference type="OrthoDB" id="118896at2"/>
<gene>
    <name evidence="2" type="ORF">H0A62_06255</name>
</gene>
<organism evidence="2 3">
    <name type="scientific">Pollutimonas harenae</name>
    <dbReference type="NCBI Taxonomy" id="657015"/>
    <lineage>
        <taxon>Bacteria</taxon>
        <taxon>Pseudomonadati</taxon>
        <taxon>Pseudomonadota</taxon>
        <taxon>Betaproteobacteria</taxon>
        <taxon>Burkholderiales</taxon>
        <taxon>Alcaligenaceae</taxon>
        <taxon>Pollutimonas</taxon>
    </lineage>
</organism>
<reference evidence="2 3" key="1">
    <citation type="submission" date="2020-07" db="EMBL/GenBank/DDBJ databases">
        <title>Taxonomic revisions and descriptions of new bacterial species based on genomic comparisons in the high-G+C-content subgroup of the family Alcaligenaceae.</title>
        <authorList>
            <person name="Szabo A."/>
            <person name="Felfoldi T."/>
        </authorList>
    </citation>
    <scope>NUCLEOTIDE SEQUENCE [LARGE SCALE GENOMIC DNA]</scope>
    <source>
        <strain evidence="2 3">DSM 25667</strain>
    </source>
</reference>
<dbReference type="Gene3D" id="3.30.160.670">
    <property type="match status" value="1"/>
</dbReference>
<dbReference type="AlphaFoldDB" id="A0A853GSM9"/>
<evidence type="ECO:0000313" key="2">
    <source>
        <dbReference type="EMBL" id="NYT85201.1"/>
    </source>
</evidence>
<protein>
    <submittedName>
        <fullName evidence="2">DUF4136 domain-containing protein</fullName>
    </submittedName>
</protein>
<comment type="caution">
    <text evidence="2">The sequence shown here is derived from an EMBL/GenBank/DDBJ whole genome shotgun (WGS) entry which is preliminary data.</text>
</comment>
<keyword evidence="3" id="KW-1185">Reference proteome</keyword>
<sequence>MSSTATSTFDVGTLAIDMLDLKSKRAVWRSNVSGTIPSSPERLNEGI</sequence>
<accession>A0A853GSM9</accession>
<dbReference type="InterPro" id="IPR025411">
    <property type="entry name" value="DUF4136"/>
</dbReference>
<evidence type="ECO:0000313" key="3">
    <source>
        <dbReference type="Proteomes" id="UP000554144"/>
    </source>
</evidence>
<name>A0A853GSM9_9BURK</name>
<evidence type="ECO:0000259" key="1">
    <source>
        <dbReference type="Pfam" id="PF13590"/>
    </source>
</evidence>
<dbReference type="Proteomes" id="UP000554144">
    <property type="component" value="Unassembled WGS sequence"/>
</dbReference>
<dbReference type="EMBL" id="JACCEV010000001">
    <property type="protein sequence ID" value="NYT85201.1"/>
    <property type="molecule type" value="Genomic_DNA"/>
</dbReference>
<dbReference type="RefSeq" id="WP_130037210.1">
    <property type="nucleotide sequence ID" value="NZ_JACCEV010000001.1"/>
</dbReference>
<dbReference type="Pfam" id="PF13590">
    <property type="entry name" value="DUF4136"/>
    <property type="match status" value="1"/>
</dbReference>
<proteinExistence type="predicted"/>
<feature type="domain" description="DUF4136" evidence="1">
    <location>
        <begin position="2"/>
        <end position="45"/>
    </location>
</feature>